<proteinExistence type="predicted"/>
<dbReference type="Proteomes" id="UP000655410">
    <property type="component" value="Unassembled WGS sequence"/>
</dbReference>
<accession>A0ABQ2NC95</accession>
<dbReference type="RefSeq" id="WP_188782802.1">
    <property type="nucleotide sequence ID" value="NZ_BMNI01000001.1"/>
</dbReference>
<protein>
    <submittedName>
        <fullName evidence="1">Uncharacterized protein</fullName>
    </submittedName>
</protein>
<evidence type="ECO:0000313" key="2">
    <source>
        <dbReference type="Proteomes" id="UP000655410"/>
    </source>
</evidence>
<gene>
    <name evidence="1" type="ORF">GCM10011584_09680</name>
</gene>
<evidence type="ECO:0000313" key="1">
    <source>
        <dbReference type="EMBL" id="GGO86708.1"/>
    </source>
</evidence>
<keyword evidence="2" id="KW-1185">Reference proteome</keyword>
<dbReference type="EMBL" id="BMNI01000001">
    <property type="protein sequence ID" value="GGO86708.1"/>
    <property type="molecule type" value="Genomic_DNA"/>
</dbReference>
<sequence length="137" mass="15372">MGVDVNLYAETTATDVELAQAEAFFVDRSDLGDNWRGDGIFYVDNSFGAPRIGLQTLSRYYGEHYERGDWPRIYGAIRVMQAAFPGARVFYGGDTTDDGEECTDEMLTRIWRHFLSPNGNDYRKPVRAEVAAIEGAS</sequence>
<comment type="caution">
    <text evidence="1">The sequence shown here is derived from an EMBL/GenBank/DDBJ whole genome shotgun (WGS) entry which is preliminary data.</text>
</comment>
<name>A0ABQ2NC95_9ACTN</name>
<reference evidence="2" key="1">
    <citation type="journal article" date="2019" name="Int. J. Syst. Evol. Microbiol.">
        <title>The Global Catalogue of Microorganisms (GCM) 10K type strain sequencing project: providing services to taxonomists for standard genome sequencing and annotation.</title>
        <authorList>
            <consortium name="The Broad Institute Genomics Platform"/>
            <consortium name="The Broad Institute Genome Sequencing Center for Infectious Disease"/>
            <person name="Wu L."/>
            <person name="Ma J."/>
        </authorList>
    </citation>
    <scope>NUCLEOTIDE SEQUENCE [LARGE SCALE GENOMIC DNA]</scope>
    <source>
        <strain evidence="2">CGMCC 4.7371</strain>
    </source>
</reference>
<organism evidence="1 2">
    <name type="scientific">Nocardioides phosphati</name>
    <dbReference type="NCBI Taxonomy" id="1867775"/>
    <lineage>
        <taxon>Bacteria</taxon>
        <taxon>Bacillati</taxon>
        <taxon>Actinomycetota</taxon>
        <taxon>Actinomycetes</taxon>
        <taxon>Propionibacteriales</taxon>
        <taxon>Nocardioidaceae</taxon>
        <taxon>Nocardioides</taxon>
    </lineage>
</organism>